<reference evidence="1 2" key="1">
    <citation type="submission" date="2022-04" db="EMBL/GenBank/DDBJ databases">
        <title>Positive selection, recombination, and allopatry shape intraspecific diversity of widespread and dominant cyanobacteria.</title>
        <authorList>
            <person name="Wei J."/>
            <person name="Shu W."/>
            <person name="Hu C."/>
        </authorList>
    </citation>
    <scope>NUCLEOTIDE SEQUENCE [LARGE SCALE GENOMIC DNA]</scope>
    <source>
        <strain evidence="1 2">DQ-A4</strain>
    </source>
</reference>
<proteinExistence type="predicted"/>
<gene>
    <name evidence="1" type="ORF">NC992_22270</name>
</gene>
<sequence>MNTLDDKSYCFSVLPGTRDHRGFFVQDTTYELVDVSAAGWARICLDSSACYYVDPANIKSFC</sequence>
<accession>A0ABV0KA35</accession>
<name>A0ABV0KA35_9CYAN</name>
<dbReference type="EMBL" id="JAMPKX010000013">
    <property type="protein sequence ID" value="MEP0949620.1"/>
    <property type="molecule type" value="Genomic_DNA"/>
</dbReference>
<dbReference type="Proteomes" id="UP001482513">
    <property type="component" value="Unassembled WGS sequence"/>
</dbReference>
<keyword evidence="2" id="KW-1185">Reference proteome</keyword>
<protein>
    <submittedName>
        <fullName evidence="1">Uncharacterized protein</fullName>
    </submittedName>
</protein>
<organism evidence="1 2">
    <name type="scientific">Leptolyngbya subtilissima DQ-A4</name>
    <dbReference type="NCBI Taxonomy" id="2933933"/>
    <lineage>
        <taxon>Bacteria</taxon>
        <taxon>Bacillati</taxon>
        <taxon>Cyanobacteriota</taxon>
        <taxon>Cyanophyceae</taxon>
        <taxon>Leptolyngbyales</taxon>
        <taxon>Leptolyngbyaceae</taxon>
        <taxon>Leptolyngbya group</taxon>
        <taxon>Leptolyngbya</taxon>
    </lineage>
</organism>
<evidence type="ECO:0000313" key="2">
    <source>
        <dbReference type="Proteomes" id="UP001482513"/>
    </source>
</evidence>
<comment type="caution">
    <text evidence="1">The sequence shown here is derived from an EMBL/GenBank/DDBJ whole genome shotgun (WGS) entry which is preliminary data.</text>
</comment>
<evidence type="ECO:0000313" key="1">
    <source>
        <dbReference type="EMBL" id="MEP0949620.1"/>
    </source>
</evidence>